<dbReference type="PANTHER" id="PTHR11487:SF0">
    <property type="entry name" value="S-ACYL FATTY ACID SYNTHASE THIOESTERASE, MEDIUM CHAIN"/>
    <property type="match status" value="1"/>
</dbReference>
<keyword evidence="3" id="KW-0378">Hydrolase</keyword>
<evidence type="ECO:0000313" key="3">
    <source>
        <dbReference type="EMBL" id="ERN42436.1"/>
    </source>
</evidence>
<dbReference type="Proteomes" id="UP000016960">
    <property type="component" value="Unassembled WGS sequence"/>
</dbReference>
<dbReference type="Pfam" id="PF00975">
    <property type="entry name" value="Thioesterase"/>
    <property type="match status" value="1"/>
</dbReference>
<comment type="caution">
    <text evidence="3">The sequence shown here is derived from an EMBL/GenBank/DDBJ whole genome shotgun (WGS) entry which is preliminary data.</text>
</comment>
<gene>
    <name evidence="3" type="ORF">KR51_00007410</name>
</gene>
<feature type="domain" description="Thioesterase" evidence="2">
    <location>
        <begin position="25"/>
        <end position="247"/>
    </location>
</feature>
<dbReference type="EMBL" id="ASSJ01000017">
    <property type="protein sequence ID" value="ERN42436.1"/>
    <property type="molecule type" value="Genomic_DNA"/>
</dbReference>
<accession>U5DL75</accession>
<dbReference type="GO" id="GO:0008610">
    <property type="term" value="P:lipid biosynthetic process"/>
    <property type="evidence" value="ECO:0007669"/>
    <property type="project" value="TreeGrafter"/>
</dbReference>
<dbReference type="InterPro" id="IPR001031">
    <property type="entry name" value="Thioesterase"/>
</dbReference>
<dbReference type="PANTHER" id="PTHR11487">
    <property type="entry name" value="THIOESTERASE"/>
    <property type="match status" value="1"/>
</dbReference>
<dbReference type="GO" id="GO:0016297">
    <property type="term" value="F:fatty acyl-[ACP] hydrolase activity"/>
    <property type="evidence" value="ECO:0007669"/>
    <property type="project" value="UniProtKB-EC"/>
</dbReference>
<comment type="similarity">
    <text evidence="1">Belongs to the thioesterase family.</text>
</comment>
<dbReference type="InterPro" id="IPR029058">
    <property type="entry name" value="AB_hydrolase_fold"/>
</dbReference>
<dbReference type="AlphaFoldDB" id="U5DL75"/>
<dbReference type="Gene3D" id="3.40.50.1820">
    <property type="entry name" value="alpha/beta hydrolase"/>
    <property type="match status" value="1"/>
</dbReference>
<keyword evidence="4" id="KW-1185">Reference proteome</keyword>
<protein>
    <submittedName>
        <fullName evidence="3">Putative thioesterase involved in non-ribosomal peptide biosynthesis</fullName>
        <ecNumber evidence="3">3.1.2.14</ecNumber>
    </submittedName>
</protein>
<evidence type="ECO:0000256" key="1">
    <source>
        <dbReference type="ARBA" id="ARBA00007169"/>
    </source>
</evidence>
<dbReference type="InParanoid" id="U5DL75"/>
<reference evidence="3 4" key="1">
    <citation type="submission" date="2013-05" db="EMBL/GenBank/DDBJ databases">
        <title>Draft genome sequence of Rubidibacter lacunae KORDI 51-2.</title>
        <authorList>
            <person name="Choi D.H."/>
            <person name="Noh J.H."/>
            <person name="Kwon K.-K."/>
            <person name="Lee J.-H."/>
            <person name="Ryu J.-Y."/>
        </authorList>
    </citation>
    <scope>NUCLEOTIDE SEQUENCE [LARGE SCALE GENOMIC DNA]</scope>
    <source>
        <strain evidence="3 4">KORDI 51-2</strain>
    </source>
</reference>
<dbReference type="SUPFAM" id="SSF53474">
    <property type="entry name" value="alpha/beta-Hydrolases"/>
    <property type="match status" value="1"/>
</dbReference>
<organism evidence="3 4">
    <name type="scientific">Rubidibacter lacunae KORDI 51-2</name>
    <dbReference type="NCBI Taxonomy" id="582515"/>
    <lineage>
        <taxon>Bacteria</taxon>
        <taxon>Bacillati</taxon>
        <taxon>Cyanobacteriota</taxon>
        <taxon>Cyanophyceae</taxon>
        <taxon>Oscillatoriophycideae</taxon>
        <taxon>Chroococcales</taxon>
        <taxon>Aphanothecaceae</taxon>
        <taxon>Rubidibacter</taxon>
    </lineage>
</organism>
<proteinExistence type="inferred from homology"/>
<evidence type="ECO:0000313" key="4">
    <source>
        <dbReference type="Proteomes" id="UP000016960"/>
    </source>
</evidence>
<evidence type="ECO:0000259" key="2">
    <source>
        <dbReference type="Pfam" id="PF00975"/>
    </source>
</evidence>
<sequence>MIISSSSARNCWIKAITVRPNARLRLFCLHYAGGNAFVFRSWANQVLDGVDVYAIELPGHGTRLAEPPYDRMERLIQDLKAALMPHSNQPFAFFGHSMGSLISYELAQALREENLCPLHLFVSGHRAPHIPDAEPPIHALPTADFLNALRRYNGTPEAILQNTELMELLLPTLRADFALLEAYQYQPRLPLDCPITAFGGAKDWKASAEEINAWRSHTQSNFSCYQFPGDHFFIHSAQSSLLRVLNAALQYPVKV</sequence>
<dbReference type="EC" id="3.1.2.14" evidence="3"/>
<dbReference type="eggNOG" id="COG3208">
    <property type="taxonomic scope" value="Bacteria"/>
</dbReference>
<dbReference type="STRING" id="582515.KR51_00007410"/>
<dbReference type="InterPro" id="IPR012223">
    <property type="entry name" value="TEII"/>
</dbReference>
<dbReference type="FunCoup" id="U5DL75">
    <property type="interactions" value="38"/>
</dbReference>
<name>U5DL75_9CHRO</name>